<comment type="caution">
    <text evidence="1">The sequence shown here is derived from an EMBL/GenBank/DDBJ whole genome shotgun (WGS) entry which is preliminary data.</text>
</comment>
<keyword evidence="2" id="KW-1185">Reference proteome</keyword>
<dbReference type="OrthoDB" id="3626626at2759"/>
<evidence type="ECO:0000313" key="2">
    <source>
        <dbReference type="Proteomes" id="UP000660729"/>
    </source>
</evidence>
<organism evidence="1 2">
    <name type="scientific">Pseudocercospora fuligena</name>
    <dbReference type="NCBI Taxonomy" id="685502"/>
    <lineage>
        <taxon>Eukaryota</taxon>
        <taxon>Fungi</taxon>
        <taxon>Dikarya</taxon>
        <taxon>Ascomycota</taxon>
        <taxon>Pezizomycotina</taxon>
        <taxon>Dothideomycetes</taxon>
        <taxon>Dothideomycetidae</taxon>
        <taxon>Mycosphaerellales</taxon>
        <taxon>Mycosphaerellaceae</taxon>
        <taxon>Pseudocercospora</taxon>
    </lineage>
</organism>
<proteinExistence type="predicted"/>
<dbReference type="AlphaFoldDB" id="A0A8H6RCE7"/>
<name>A0A8H6RCE7_9PEZI</name>
<dbReference type="EMBL" id="JABCIY010000228">
    <property type="protein sequence ID" value="KAF7187446.1"/>
    <property type="molecule type" value="Genomic_DNA"/>
</dbReference>
<gene>
    <name evidence="1" type="ORF">HII31_11186</name>
</gene>
<sequence>MQLEERIQALPRELQDMILAFTIAVPTGEIIDISFEYEIPIGLQINRKLRNRNLRQYFGTNSFLWHSENSYLFHDWLKQLPSEHLNLIETILIRTSYFPRLVEDYLMLLNMCHETLVSRYGATFGIGILKVAYMHVEKDGKEEVRWISQSELEALPCDENGRRLLPGSGMGKDLARLWPPLRTYLGLS</sequence>
<evidence type="ECO:0000313" key="1">
    <source>
        <dbReference type="EMBL" id="KAF7187446.1"/>
    </source>
</evidence>
<reference evidence="1" key="1">
    <citation type="submission" date="2020-04" db="EMBL/GenBank/DDBJ databases">
        <title>Draft genome resource of the tomato pathogen Pseudocercospora fuligena.</title>
        <authorList>
            <person name="Zaccaron A."/>
        </authorList>
    </citation>
    <scope>NUCLEOTIDE SEQUENCE</scope>
    <source>
        <strain evidence="1">PF001</strain>
    </source>
</reference>
<protein>
    <submittedName>
        <fullName evidence="1">Uncharacterized protein</fullName>
    </submittedName>
</protein>
<accession>A0A8H6RCE7</accession>
<dbReference type="Proteomes" id="UP000660729">
    <property type="component" value="Unassembled WGS sequence"/>
</dbReference>